<dbReference type="Gene3D" id="2.60.120.10">
    <property type="entry name" value="Jelly Rolls"/>
    <property type="match status" value="1"/>
</dbReference>
<gene>
    <name evidence="3" type="ORF">ACFQ14_09315</name>
</gene>
<dbReference type="PANTHER" id="PTHR10217:SF435">
    <property type="entry name" value="POTASSIUM VOLTAGE-GATED CHANNEL PROTEIN EAG"/>
    <property type="match status" value="1"/>
</dbReference>
<dbReference type="PANTHER" id="PTHR10217">
    <property type="entry name" value="VOLTAGE AND LIGAND GATED POTASSIUM CHANNEL"/>
    <property type="match status" value="1"/>
</dbReference>
<dbReference type="Pfam" id="PF00027">
    <property type="entry name" value="cNMP_binding"/>
    <property type="match status" value="1"/>
</dbReference>
<dbReference type="InterPro" id="IPR050818">
    <property type="entry name" value="KCNH_animal-type"/>
</dbReference>
<feature type="domain" description="Cyclic nucleotide-binding" evidence="2">
    <location>
        <begin position="15"/>
        <end position="115"/>
    </location>
</feature>
<keyword evidence="1" id="KW-0175">Coiled coil</keyword>
<sequence>MSLDHDIRLLSRVRLFEGFQPEHLRLIAFGAEHRTLAQGTRLYRQDTYSDGGYVIISGMMQLTSGPNDTVISVHSTGALIGELALITETNHAATATAAQDSEVLKIPRPLFRRMLEEYPSLAESLRDRISTSISEFIAKLETVRIKLDQANERAAQESKSEAET</sequence>
<keyword evidence="4" id="KW-1185">Reference proteome</keyword>
<dbReference type="InterPro" id="IPR014710">
    <property type="entry name" value="RmlC-like_jellyroll"/>
</dbReference>
<dbReference type="CDD" id="cd00038">
    <property type="entry name" value="CAP_ED"/>
    <property type="match status" value="1"/>
</dbReference>
<dbReference type="Proteomes" id="UP001597101">
    <property type="component" value="Unassembled WGS sequence"/>
</dbReference>
<dbReference type="EMBL" id="JBHTJV010000009">
    <property type="protein sequence ID" value="MFD0916604.1"/>
    <property type="molecule type" value="Genomic_DNA"/>
</dbReference>
<reference evidence="4" key="1">
    <citation type="journal article" date="2019" name="Int. J. Syst. Evol. Microbiol.">
        <title>The Global Catalogue of Microorganisms (GCM) 10K type strain sequencing project: providing services to taxonomists for standard genome sequencing and annotation.</title>
        <authorList>
            <consortium name="The Broad Institute Genomics Platform"/>
            <consortium name="The Broad Institute Genome Sequencing Center for Infectious Disease"/>
            <person name="Wu L."/>
            <person name="Ma J."/>
        </authorList>
    </citation>
    <scope>NUCLEOTIDE SEQUENCE [LARGE SCALE GENOMIC DNA]</scope>
    <source>
        <strain evidence="4">CCUG 60023</strain>
    </source>
</reference>
<feature type="coiled-coil region" evidence="1">
    <location>
        <begin position="133"/>
        <end position="160"/>
    </location>
</feature>
<dbReference type="PROSITE" id="PS50042">
    <property type="entry name" value="CNMP_BINDING_3"/>
    <property type="match status" value="1"/>
</dbReference>
<evidence type="ECO:0000313" key="4">
    <source>
        <dbReference type="Proteomes" id="UP001597101"/>
    </source>
</evidence>
<evidence type="ECO:0000256" key="1">
    <source>
        <dbReference type="SAM" id="Coils"/>
    </source>
</evidence>
<dbReference type="InterPro" id="IPR018490">
    <property type="entry name" value="cNMP-bd_dom_sf"/>
</dbReference>
<proteinExistence type="predicted"/>
<dbReference type="SUPFAM" id="SSF51206">
    <property type="entry name" value="cAMP-binding domain-like"/>
    <property type="match status" value="1"/>
</dbReference>
<evidence type="ECO:0000313" key="3">
    <source>
        <dbReference type="EMBL" id="MFD0916604.1"/>
    </source>
</evidence>
<organism evidence="3 4">
    <name type="scientific">Pseudahrensia aquimaris</name>
    <dbReference type="NCBI Taxonomy" id="744461"/>
    <lineage>
        <taxon>Bacteria</taxon>
        <taxon>Pseudomonadati</taxon>
        <taxon>Pseudomonadota</taxon>
        <taxon>Alphaproteobacteria</taxon>
        <taxon>Hyphomicrobiales</taxon>
        <taxon>Ahrensiaceae</taxon>
        <taxon>Pseudahrensia</taxon>
    </lineage>
</organism>
<dbReference type="RefSeq" id="WP_377212463.1">
    <property type="nucleotide sequence ID" value="NZ_JBHTJV010000009.1"/>
</dbReference>
<name>A0ABW3FIF8_9HYPH</name>
<protein>
    <submittedName>
        <fullName evidence="3">Cyclic nucleotide-binding domain-containing protein</fullName>
    </submittedName>
</protein>
<dbReference type="InterPro" id="IPR000595">
    <property type="entry name" value="cNMP-bd_dom"/>
</dbReference>
<accession>A0ABW3FIF8</accession>
<evidence type="ECO:0000259" key="2">
    <source>
        <dbReference type="PROSITE" id="PS50042"/>
    </source>
</evidence>
<dbReference type="SMART" id="SM00100">
    <property type="entry name" value="cNMP"/>
    <property type="match status" value="1"/>
</dbReference>
<comment type="caution">
    <text evidence="3">The sequence shown here is derived from an EMBL/GenBank/DDBJ whole genome shotgun (WGS) entry which is preliminary data.</text>
</comment>